<feature type="transmembrane region" description="Helical" evidence="6">
    <location>
        <begin position="14"/>
        <end position="34"/>
    </location>
</feature>
<evidence type="ECO:0000259" key="7">
    <source>
        <dbReference type="PROSITE" id="PS50850"/>
    </source>
</evidence>
<proteinExistence type="predicted"/>
<feature type="transmembrane region" description="Helical" evidence="6">
    <location>
        <begin position="353"/>
        <end position="376"/>
    </location>
</feature>
<dbReference type="GO" id="GO:0016020">
    <property type="term" value="C:membrane"/>
    <property type="evidence" value="ECO:0007669"/>
    <property type="project" value="UniProtKB-SubCell"/>
</dbReference>
<reference evidence="8 9" key="2">
    <citation type="journal article" date="2015" name="Stand. Genomic Sci.">
        <title>High quality draft genomic sequence of Arenimonas donghaensis DSM 18148(T).</title>
        <authorList>
            <person name="Chen F."/>
            <person name="Wang H."/>
            <person name="Cao Y."/>
            <person name="Li X."/>
            <person name="Wang G."/>
        </authorList>
    </citation>
    <scope>NUCLEOTIDE SEQUENCE [LARGE SCALE GENOMIC DNA]</scope>
    <source>
        <strain evidence="8 9">HO3-R19</strain>
    </source>
</reference>
<feature type="transmembrane region" description="Helical" evidence="6">
    <location>
        <begin position="291"/>
        <end position="308"/>
    </location>
</feature>
<sequence>MDAPLPAVPRVRRAALVFIFVTVLVDVMAFGLIIPVLPHLLKKVTGGEIADATLWHGLFATGYMVMQFVAQPVQGALSDRFGRRPVILVSNAGLAIDFLIMAVAETLPLLFIARLLSGVTSASFSTANAYIADVTPPENRSAAFGRLGMAFGIGFTVAPVMGAWLGAVDLHLPFWVAAGLCTANFCYGFFVLPESLAPDRRAAFEWRRANPLASLKLLRAHPELFGLAGVSFLMALAHLVYPTTFVLYADYRFGWGLEMVGWTLLLVGVLTIIVQGGLVGRIARRYGDRRTVMIGATAGAIGFAMYALAPNGYWFWAAMPVAALWAVAGPAAQSLMTARVSPQEQGRLQGAIGSLNSIAGILGPTLFTQTLAFVAANEIGGPLAGASFWLASVLVGLGGLLAWRATTTRH</sequence>
<feature type="transmembrane region" description="Helical" evidence="6">
    <location>
        <begin position="224"/>
        <end position="248"/>
    </location>
</feature>
<keyword evidence="4 6" id="KW-1133">Transmembrane helix</keyword>
<feature type="transmembrane region" description="Helical" evidence="6">
    <location>
        <begin position="260"/>
        <end position="279"/>
    </location>
</feature>
<feature type="transmembrane region" description="Helical" evidence="6">
    <location>
        <begin position="143"/>
        <end position="166"/>
    </location>
</feature>
<dbReference type="AlphaFoldDB" id="A0A087MH26"/>
<dbReference type="Proteomes" id="UP000029085">
    <property type="component" value="Unassembled WGS sequence"/>
</dbReference>
<dbReference type="RefSeq" id="WP_211250703.1">
    <property type="nucleotide sequence ID" value="NZ_AVCJ01000023.1"/>
</dbReference>
<dbReference type="PRINTS" id="PR01035">
    <property type="entry name" value="TCRTETA"/>
</dbReference>
<feature type="transmembrane region" description="Helical" evidence="6">
    <location>
        <begin position="382"/>
        <end position="403"/>
    </location>
</feature>
<dbReference type="SUPFAM" id="SSF103473">
    <property type="entry name" value="MFS general substrate transporter"/>
    <property type="match status" value="1"/>
</dbReference>
<dbReference type="InterPro" id="IPR020846">
    <property type="entry name" value="MFS_dom"/>
</dbReference>
<evidence type="ECO:0000313" key="9">
    <source>
        <dbReference type="Proteomes" id="UP000029085"/>
    </source>
</evidence>
<dbReference type="CDD" id="cd17388">
    <property type="entry name" value="MFS_TetA"/>
    <property type="match status" value="1"/>
</dbReference>
<dbReference type="Pfam" id="PF07690">
    <property type="entry name" value="MFS_1"/>
    <property type="match status" value="1"/>
</dbReference>
<accession>A0A087MH26</accession>
<evidence type="ECO:0000256" key="4">
    <source>
        <dbReference type="ARBA" id="ARBA00022989"/>
    </source>
</evidence>
<dbReference type="PATRIC" id="fig|1121014.3.peg.1814"/>
<organism evidence="8 9">
    <name type="scientific">Arenimonas donghaensis DSM 18148 = HO3-R19</name>
    <dbReference type="NCBI Taxonomy" id="1121014"/>
    <lineage>
        <taxon>Bacteria</taxon>
        <taxon>Pseudomonadati</taxon>
        <taxon>Pseudomonadota</taxon>
        <taxon>Gammaproteobacteria</taxon>
        <taxon>Lysobacterales</taxon>
        <taxon>Lysobacteraceae</taxon>
        <taxon>Arenimonas</taxon>
    </lineage>
</organism>
<protein>
    <recommendedName>
        <fullName evidence="7">Major facilitator superfamily (MFS) profile domain-containing protein</fullName>
    </recommendedName>
</protein>
<dbReference type="PANTHER" id="PTHR23504">
    <property type="entry name" value="MAJOR FACILITATOR SUPERFAMILY DOMAIN-CONTAINING PROTEIN 10"/>
    <property type="match status" value="1"/>
</dbReference>
<comment type="caution">
    <text evidence="8">The sequence shown here is derived from an EMBL/GenBank/DDBJ whole genome shotgun (WGS) entry which is preliminary data.</text>
</comment>
<evidence type="ECO:0000256" key="2">
    <source>
        <dbReference type="ARBA" id="ARBA00022448"/>
    </source>
</evidence>
<dbReference type="InterPro" id="IPR001958">
    <property type="entry name" value="Tet-R_TetA/multi-R_MdtG-like"/>
</dbReference>
<dbReference type="PANTHER" id="PTHR23504:SF15">
    <property type="entry name" value="MAJOR FACILITATOR SUPERFAMILY (MFS) PROFILE DOMAIN-CONTAINING PROTEIN"/>
    <property type="match status" value="1"/>
</dbReference>
<dbReference type="InterPro" id="IPR011701">
    <property type="entry name" value="MFS"/>
</dbReference>
<gene>
    <name evidence="8" type="ORF">N788_04635</name>
</gene>
<feature type="domain" description="Major facilitator superfamily (MFS) profile" evidence="7">
    <location>
        <begin position="15"/>
        <end position="410"/>
    </location>
</feature>
<evidence type="ECO:0000256" key="1">
    <source>
        <dbReference type="ARBA" id="ARBA00004141"/>
    </source>
</evidence>
<keyword evidence="5 6" id="KW-0472">Membrane</keyword>
<feature type="transmembrane region" description="Helical" evidence="6">
    <location>
        <begin position="172"/>
        <end position="192"/>
    </location>
</feature>
<name>A0A087MH26_9GAMM</name>
<dbReference type="Gene3D" id="1.20.1250.20">
    <property type="entry name" value="MFS general substrate transporter like domains"/>
    <property type="match status" value="1"/>
</dbReference>
<dbReference type="GO" id="GO:0022857">
    <property type="term" value="F:transmembrane transporter activity"/>
    <property type="evidence" value="ECO:0007669"/>
    <property type="project" value="InterPro"/>
</dbReference>
<reference evidence="9" key="1">
    <citation type="submission" date="2013-08" db="EMBL/GenBank/DDBJ databases">
        <title>Genome sequencing of Arenimonas donghaensis.</title>
        <authorList>
            <person name="Chen F."/>
            <person name="Wang G."/>
        </authorList>
    </citation>
    <scope>NUCLEOTIDE SEQUENCE [LARGE SCALE GENOMIC DNA]</scope>
    <source>
        <strain evidence="9">HO3-R19</strain>
    </source>
</reference>
<evidence type="ECO:0000256" key="5">
    <source>
        <dbReference type="ARBA" id="ARBA00023136"/>
    </source>
</evidence>
<keyword evidence="2" id="KW-0813">Transport</keyword>
<evidence type="ECO:0000313" key="8">
    <source>
        <dbReference type="EMBL" id="KFL36179.1"/>
    </source>
</evidence>
<feature type="transmembrane region" description="Helical" evidence="6">
    <location>
        <begin position="314"/>
        <end position="332"/>
    </location>
</feature>
<keyword evidence="3 6" id="KW-0812">Transmembrane</keyword>
<dbReference type="PROSITE" id="PS50850">
    <property type="entry name" value="MFS"/>
    <property type="match status" value="1"/>
</dbReference>
<feature type="transmembrane region" description="Helical" evidence="6">
    <location>
        <begin position="110"/>
        <end position="131"/>
    </location>
</feature>
<dbReference type="STRING" id="1121014.N788_04635"/>
<dbReference type="EMBL" id="AVCJ01000023">
    <property type="protein sequence ID" value="KFL36179.1"/>
    <property type="molecule type" value="Genomic_DNA"/>
</dbReference>
<dbReference type="InterPro" id="IPR036259">
    <property type="entry name" value="MFS_trans_sf"/>
</dbReference>
<keyword evidence="9" id="KW-1185">Reference proteome</keyword>
<comment type="subcellular location">
    <subcellularLocation>
        <location evidence="1">Membrane</location>
        <topology evidence="1">Multi-pass membrane protein</topology>
    </subcellularLocation>
</comment>
<feature type="transmembrane region" description="Helical" evidence="6">
    <location>
        <begin position="85"/>
        <end position="104"/>
    </location>
</feature>
<evidence type="ECO:0000256" key="6">
    <source>
        <dbReference type="SAM" id="Phobius"/>
    </source>
</evidence>
<evidence type="ECO:0000256" key="3">
    <source>
        <dbReference type="ARBA" id="ARBA00022692"/>
    </source>
</evidence>